<evidence type="ECO:0000256" key="5">
    <source>
        <dbReference type="ARBA" id="ARBA00023163"/>
    </source>
</evidence>
<keyword evidence="4" id="KW-0238">DNA-binding</keyword>
<evidence type="ECO:0000256" key="4">
    <source>
        <dbReference type="ARBA" id="ARBA00023125"/>
    </source>
</evidence>
<protein>
    <submittedName>
        <fullName evidence="7">Aminotransferase class I and II</fullName>
    </submittedName>
</protein>
<dbReference type="InterPro" id="IPR015421">
    <property type="entry name" value="PyrdxlP-dep_Trfase_major"/>
</dbReference>
<accession>W0RRQ7</accession>
<dbReference type="CDD" id="cd00609">
    <property type="entry name" value="AAT_like"/>
    <property type="match status" value="1"/>
</dbReference>
<dbReference type="InterPro" id="IPR051446">
    <property type="entry name" value="HTH_trans_reg/aminotransferase"/>
</dbReference>
<geneLocation type="plasmid" evidence="7 8">
    <name>2</name>
</geneLocation>
<sequence>MRWNPRLPRGGGPVYRAIADALEADIKAGRLGAGDALPTQRDLAERLGVNFTTVTRAYAEARRRGLLDARVGSGTFVAGAPNGSAASTAAVPEETRDVDLSVNAPPVPAWMGGALRATIESVGADGDVVRQMLTYRTRRGDAMAREAGVAWLRGRGIDASAERVAVTGGAQHALALLLATLARPGDTVLVEALCYPGLEGSAASAGVRLVGVPVDEEGLRPDALDAACRRHGATLLCCVPTLQNPTTAVMSLARRQAIVDVARRRGLRVVEDDICGPLLQDAATPLAALAPDVVTYVGSLSKCVAPGLRTAFVLAPSRDDAARLDAAVRASVLMLSPLPLAVAASWVADGTAARAVADISREAAARGALARALLGAPNVSAPAGSIHAWLRLPSTWTVAGFVAEAQQQGIRVTPADWYVRPDGSARPAPVPNAVRLALGSAPDRAALERALRALAAILAHEPARRAPTL</sequence>
<keyword evidence="2" id="KW-0663">Pyridoxal phosphate</keyword>
<dbReference type="PANTHER" id="PTHR46577">
    <property type="entry name" value="HTH-TYPE TRANSCRIPTIONAL REGULATORY PROTEIN GABR"/>
    <property type="match status" value="1"/>
</dbReference>
<evidence type="ECO:0000256" key="1">
    <source>
        <dbReference type="ARBA" id="ARBA00005384"/>
    </source>
</evidence>
<dbReference type="PROSITE" id="PS50949">
    <property type="entry name" value="HTH_GNTR"/>
    <property type="match status" value="1"/>
</dbReference>
<dbReference type="InterPro" id="IPR036390">
    <property type="entry name" value="WH_DNA-bd_sf"/>
</dbReference>
<keyword evidence="3" id="KW-0805">Transcription regulation</keyword>
<dbReference type="Proteomes" id="UP000019151">
    <property type="component" value="Plasmid 2"/>
</dbReference>
<evidence type="ECO:0000256" key="3">
    <source>
        <dbReference type="ARBA" id="ARBA00023015"/>
    </source>
</evidence>
<dbReference type="OrthoDB" id="9804020at2"/>
<gene>
    <name evidence="7" type="ORF">J421_6134</name>
</gene>
<reference evidence="7 8" key="1">
    <citation type="journal article" date="2014" name="Genome Announc.">
        <title>Genome Sequence and Methylome of Soil Bacterium Gemmatirosa kalamazoonensis KBS708T, a Member of the Rarely Cultivated Gemmatimonadetes Phylum.</title>
        <authorList>
            <person name="Debruyn J.M."/>
            <person name="Radosevich M."/>
            <person name="Wommack K.E."/>
            <person name="Polson S.W."/>
            <person name="Hauser L.J."/>
            <person name="Fawaz M.N."/>
            <person name="Korlach J."/>
            <person name="Tsai Y.C."/>
        </authorList>
    </citation>
    <scope>NUCLEOTIDE SEQUENCE [LARGE SCALE GENOMIC DNA]</scope>
    <source>
        <strain evidence="7 8">KBS708</strain>
        <plasmid evidence="8">Plasmid 2</plasmid>
    </source>
</reference>
<evidence type="ECO:0000256" key="2">
    <source>
        <dbReference type="ARBA" id="ARBA00022898"/>
    </source>
</evidence>
<evidence type="ECO:0000313" key="8">
    <source>
        <dbReference type="Proteomes" id="UP000019151"/>
    </source>
</evidence>
<dbReference type="PATRIC" id="fig|861299.3.peg.6192"/>
<dbReference type="Pfam" id="PF00155">
    <property type="entry name" value="Aminotran_1_2"/>
    <property type="match status" value="1"/>
</dbReference>
<dbReference type="Gene3D" id="1.10.10.10">
    <property type="entry name" value="Winged helix-like DNA-binding domain superfamily/Winged helix DNA-binding domain"/>
    <property type="match status" value="1"/>
</dbReference>
<keyword evidence="5" id="KW-0804">Transcription</keyword>
<dbReference type="GO" id="GO:0008483">
    <property type="term" value="F:transaminase activity"/>
    <property type="evidence" value="ECO:0007669"/>
    <property type="project" value="UniProtKB-KW"/>
</dbReference>
<dbReference type="Pfam" id="PF00392">
    <property type="entry name" value="GntR"/>
    <property type="match status" value="1"/>
</dbReference>
<dbReference type="FunCoup" id="W0RRQ7">
    <property type="interactions" value="23"/>
</dbReference>
<dbReference type="SUPFAM" id="SSF53383">
    <property type="entry name" value="PLP-dependent transferases"/>
    <property type="match status" value="1"/>
</dbReference>
<dbReference type="SMART" id="SM00345">
    <property type="entry name" value="HTH_GNTR"/>
    <property type="match status" value="1"/>
</dbReference>
<dbReference type="EMBL" id="CP007130">
    <property type="protein sequence ID" value="AHG93669.1"/>
    <property type="molecule type" value="Genomic_DNA"/>
</dbReference>
<dbReference type="RefSeq" id="WP_025414963.1">
    <property type="nucleotide sequence ID" value="NZ_CP007130.1"/>
</dbReference>
<name>W0RRQ7_9BACT</name>
<dbReference type="Gene3D" id="3.40.640.10">
    <property type="entry name" value="Type I PLP-dependent aspartate aminotransferase-like (Major domain)"/>
    <property type="match status" value="1"/>
</dbReference>
<dbReference type="GO" id="GO:0030170">
    <property type="term" value="F:pyridoxal phosphate binding"/>
    <property type="evidence" value="ECO:0007669"/>
    <property type="project" value="InterPro"/>
</dbReference>
<dbReference type="PANTHER" id="PTHR46577:SF1">
    <property type="entry name" value="HTH-TYPE TRANSCRIPTIONAL REGULATORY PROTEIN GABR"/>
    <property type="match status" value="1"/>
</dbReference>
<dbReference type="GO" id="GO:0003677">
    <property type="term" value="F:DNA binding"/>
    <property type="evidence" value="ECO:0007669"/>
    <property type="project" value="UniProtKB-KW"/>
</dbReference>
<dbReference type="AlphaFoldDB" id="W0RRQ7"/>
<evidence type="ECO:0000313" key="7">
    <source>
        <dbReference type="EMBL" id="AHG93669.1"/>
    </source>
</evidence>
<dbReference type="InterPro" id="IPR036388">
    <property type="entry name" value="WH-like_DNA-bd_sf"/>
</dbReference>
<dbReference type="SUPFAM" id="SSF46785">
    <property type="entry name" value="Winged helix' DNA-binding domain"/>
    <property type="match status" value="1"/>
</dbReference>
<dbReference type="eggNOG" id="COG1167">
    <property type="taxonomic scope" value="Bacteria"/>
</dbReference>
<keyword evidence="7" id="KW-0032">Aminotransferase</keyword>
<feature type="domain" description="HTH gntR-type" evidence="6">
    <location>
        <begin position="12"/>
        <end position="80"/>
    </location>
</feature>
<dbReference type="KEGG" id="gba:J421_6134"/>
<dbReference type="HOGENOM" id="CLU_017584_0_0_0"/>
<dbReference type="CDD" id="cd07377">
    <property type="entry name" value="WHTH_GntR"/>
    <property type="match status" value="1"/>
</dbReference>
<dbReference type="InterPro" id="IPR000524">
    <property type="entry name" value="Tscrpt_reg_HTH_GntR"/>
</dbReference>
<organism evidence="7 8">
    <name type="scientific">Gemmatirosa kalamazoonensis</name>
    <dbReference type="NCBI Taxonomy" id="861299"/>
    <lineage>
        <taxon>Bacteria</taxon>
        <taxon>Pseudomonadati</taxon>
        <taxon>Gemmatimonadota</taxon>
        <taxon>Gemmatimonadia</taxon>
        <taxon>Gemmatimonadales</taxon>
        <taxon>Gemmatimonadaceae</taxon>
        <taxon>Gemmatirosa</taxon>
    </lineage>
</organism>
<keyword evidence="7" id="KW-0614">Plasmid</keyword>
<comment type="similarity">
    <text evidence="1">In the C-terminal section; belongs to the class-I pyridoxal-phosphate-dependent aminotransferase family.</text>
</comment>
<keyword evidence="8" id="KW-1185">Reference proteome</keyword>
<proteinExistence type="inferred from homology"/>
<dbReference type="InterPro" id="IPR015424">
    <property type="entry name" value="PyrdxlP-dep_Trfase"/>
</dbReference>
<dbReference type="GO" id="GO:0003700">
    <property type="term" value="F:DNA-binding transcription factor activity"/>
    <property type="evidence" value="ECO:0007669"/>
    <property type="project" value="InterPro"/>
</dbReference>
<evidence type="ECO:0000259" key="6">
    <source>
        <dbReference type="PROSITE" id="PS50949"/>
    </source>
</evidence>
<dbReference type="InterPro" id="IPR004839">
    <property type="entry name" value="Aminotransferase_I/II_large"/>
</dbReference>
<dbReference type="InParanoid" id="W0RRQ7"/>
<keyword evidence="7" id="KW-0808">Transferase</keyword>